<evidence type="ECO:0000313" key="6">
    <source>
        <dbReference type="EMBL" id="KAJ7689780.1"/>
    </source>
</evidence>
<dbReference type="PANTHER" id="PTHR42877:SF4">
    <property type="entry name" value="FAD_NAD(P)-BINDING DOMAIN-CONTAINING PROTEIN-RELATED"/>
    <property type="match status" value="1"/>
</dbReference>
<dbReference type="SUPFAM" id="SSF51905">
    <property type="entry name" value="FAD/NAD(P)-binding domain"/>
    <property type="match status" value="2"/>
</dbReference>
<dbReference type="PANTHER" id="PTHR42877">
    <property type="entry name" value="L-ORNITHINE N(5)-MONOOXYGENASE-RELATED"/>
    <property type="match status" value="1"/>
</dbReference>
<proteinExistence type="inferred from homology"/>
<evidence type="ECO:0000256" key="5">
    <source>
        <dbReference type="SAM" id="Phobius"/>
    </source>
</evidence>
<name>A0AAD7DF21_MYCRO</name>
<feature type="transmembrane region" description="Helical" evidence="5">
    <location>
        <begin position="233"/>
        <end position="256"/>
    </location>
</feature>
<dbReference type="AlphaFoldDB" id="A0AAD7DF21"/>
<dbReference type="Proteomes" id="UP001221757">
    <property type="component" value="Unassembled WGS sequence"/>
</dbReference>
<evidence type="ECO:0000256" key="1">
    <source>
        <dbReference type="ARBA" id="ARBA00010139"/>
    </source>
</evidence>
<protein>
    <submittedName>
        <fullName evidence="6">FAD/NAD-P-binding domain-containing protein</fullName>
    </submittedName>
</protein>
<reference evidence="6" key="1">
    <citation type="submission" date="2023-03" db="EMBL/GenBank/DDBJ databases">
        <title>Massive genome expansion in bonnet fungi (Mycena s.s.) driven by repeated elements and novel gene families across ecological guilds.</title>
        <authorList>
            <consortium name="Lawrence Berkeley National Laboratory"/>
            <person name="Harder C.B."/>
            <person name="Miyauchi S."/>
            <person name="Viragh M."/>
            <person name="Kuo A."/>
            <person name="Thoen E."/>
            <person name="Andreopoulos B."/>
            <person name="Lu D."/>
            <person name="Skrede I."/>
            <person name="Drula E."/>
            <person name="Henrissat B."/>
            <person name="Morin E."/>
            <person name="Kohler A."/>
            <person name="Barry K."/>
            <person name="LaButti K."/>
            <person name="Morin E."/>
            <person name="Salamov A."/>
            <person name="Lipzen A."/>
            <person name="Mereny Z."/>
            <person name="Hegedus B."/>
            <person name="Baldrian P."/>
            <person name="Stursova M."/>
            <person name="Weitz H."/>
            <person name="Taylor A."/>
            <person name="Grigoriev I.V."/>
            <person name="Nagy L.G."/>
            <person name="Martin F."/>
            <person name="Kauserud H."/>
        </authorList>
    </citation>
    <scope>NUCLEOTIDE SEQUENCE</scope>
    <source>
        <strain evidence="6">CBHHK067</strain>
    </source>
</reference>
<evidence type="ECO:0000256" key="3">
    <source>
        <dbReference type="ARBA" id="ARBA00022827"/>
    </source>
</evidence>
<keyword evidence="5" id="KW-1133">Transmembrane helix</keyword>
<gene>
    <name evidence="6" type="ORF">B0H17DRAFT_1011836</name>
</gene>
<feature type="transmembrane region" description="Helical" evidence="5">
    <location>
        <begin position="505"/>
        <end position="526"/>
    </location>
</feature>
<evidence type="ECO:0000313" key="7">
    <source>
        <dbReference type="Proteomes" id="UP001221757"/>
    </source>
</evidence>
<dbReference type="InterPro" id="IPR051209">
    <property type="entry name" value="FAD-bind_Monooxygenase_sf"/>
</dbReference>
<keyword evidence="2" id="KW-0285">Flavoprotein</keyword>
<sequence>MPDIVIIGAGLGGLSFAIALKRKLGFTDFTIFEKAAEVGGTWRDNIYPGASSDTFIHFYSLSSDLNPEWPSTHGSQPDMLAYWVRLARKYELYPHIAFNRRVVSAEWDNKAQRWHVVTEDTSGGRAATTARVLISALGILEVPRYPSIPGLDAFGGTVFHSAKWDAGADLRGKRVAVIGNGTSAAQFVPYISEDPSVQVTQFCRTPHWFLPPIRTPISTRWRWIFRHVPLIMWLYRVLLYIRAEMAYLLVFHHAFLRKYSTKVAKKHITTTAPEADVAHLIPTYDLGCKRIIFDPNYLVTLHRPNLSLNWDGIQSICADGIITKNGEKLNFDVMIFATGFIADRFPLEIRGTDGRSVQDYYEEQGGPKAYIGTTVPGFPNMFMISGPNTTTGHFSVVFSVEQQVDYILKFVKPILRGVVSSFEVTPAATDRYDARIQEMLSRSVHVSCTSWYRTGEDGRVSSVFPGPGMLLWWWIRRVRWGDYRVDAASTSRWNGVVRRRKVGRLVMWALYVLLSLAVVLGATRGWSGMITDALRRWSVHV</sequence>
<keyword evidence="7" id="KW-1185">Reference proteome</keyword>
<dbReference type="InterPro" id="IPR020946">
    <property type="entry name" value="Flavin_mOase-like"/>
</dbReference>
<evidence type="ECO:0000256" key="2">
    <source>
        <dbReference type="ARBA" id="ARBA00022630"/>
    </source>
</evidence>
<accession>A0AAD7DF21</accession>
<comment type="similarity">
    <text evidence="1">Belongs to the FAD-binding monooxygenase family.</text>
</comment>
<keyword evidence="4" id="KW-0560">Oxidoreductase</keyword>
<organism evidence="6 7">
    <name type="scientific">Mycena rosella</name>
    <name type="common">Pink bonnet</name>
    <name type="synonym">Agaricus rosellus</name>
    <dbReference type="NCBI Taxonomy" id="1033263"/>
    <lineage>
        <taxon>Eukaryota</taxon>
        <taxon>Fungi</taxon>
        <taxon>Dikarya</taxon>
        <taxon>Basidiomycota</taxon>
        <taxon>Agaricomycotina</taxon>
        <taxon>Agaricomycetes</taxon>
        <taxon>Agaricomycetidae</taxon>
        <taxon>Agaricales</taxon>
        <taxon>Marasmiineae</taxon>
        <taxon>Mycenaceae</taxon>
        <taxon>Mycena</taxon>
    </lineage>
</organism>
<evidence type="ECO:0000256" key="4">
    <source>
        <dbReference type="ARBA" id="ARBA00023002"/>
    </source>
</evidence>
<dbReference type="InterPro" id="IPR036188">
    <property type="entry name" value="FAD/NAD-bd_sf"/>
</dbReference>
<dbReference type="EMBL" id="JARKIE010000069">
    <property type="protein sequence ID" value="KAJ7689780.1"/>
    <property type="molecule type" value="Genomic_DNA"/>
</dbReference>
<dbReference type="PRINTS" id="PR00368">
    <property type="entry name" value="FADPNR"/>
</dbReference>
<dbReference type="GO" id="GO:0004499">
    <property type="term" value="F:N,N-dimethylaniline monooxygenase activity"/>
    <property type="evidence" value="ECO:0007669"/>
    <property type="project" value="InterPro"/>
</dbReference>
<comment type="caution">
    <text evidence="6">The sequence shown here is derived from an EMBL/GenBank/DDBJ whole genome shotgun (WGS) entry which is preliminary data.</text>
</comment>
<keyword evidence="5" id="KW-0812">Transmembrane</keyword>
<dbReference type="Pfam" id="PF00743">
    <property type="entry name" value="FMO-like"/>
    <property type="match status" value="1"/>
</dbReference>
<dbReference type="GO" id="GO:0050660">
    <property type="term" value="F:flavin adenine dinucleotide binding"/>
    <property type="evidence" value="ECO:0007669"/>
    <property type="project" value="InterPro"/>
</dbReference>
<dbReference type="PRINTS" id="PR00469">
    <property type="entry name" value="PNDRDTASEII"/>
</dbReference>
<dbReference type="Gene3D" id="3.50.50.60">
    <property type="entry name" value="FAD/NAD(P)-binding domain"/>
    <property type="match status" value="2"/>
</dbReference>
<keyword evidence="3" id="KW-0274">FAD</keyword>
<dbReference type="GO" id="GO:0050661">
    <property type="term" value="F:NADP binding"/>
    <property type="evidence" value="ECO:0007669"/>
    <property type="project" value="InterPro"/>
</dbReference>
<keyword evidence="5" id="KW-0472">Membrane</keyword>